<dbReference type="Pfam" id="PF11815">
    <property type="entry name" value="DUF3336"/>
    <property type="match status" value="1"/>
</dbReference>
<keyword evidence="3 4" id="KW-0443">Lipid metabolism</keyword>
<name>A0A3N0V2A3_9GAMM</name>
<evidence type="ECO:0000256" key="1">
    <source>
        <dbReference type="ARBA" id="ARBA00022801"/>
    </source>
</evidence>
<proteinExistence type="predicted"/>
<dbReference type="GO" id="GO:0016042">
    <property type="term" value="P:lipid catabolic process"/>
    <property type="evidence" value="ECO:0007669"/>
    <property type="project" value="UniProtKB-UniRule"/>
</dbReference>
<feature type="domain" description="PNPLA" evidence="5">
    <location>
        <begin position="146"/>
        <end position="333"/>
    </location>
</feature>
<sequence length="505" mass="57086">MSKKLIASRLKDLDRADSYGQWRELALELDRLEGADAWKQDETSDDYDYLLIRERLRLMRELRRRGDVRELTFHLAEGLHGNLGNTSSPLLYGYARIGTKRLIEEYVDEAARCLDYICVGDFPNFSDDEKVLFFKRTGASFGRSALLLSGGATLGMFHLGVIKALWENGLLPRVLSGSSAGSIIAAMVATRSDAQLPAIFDPHGLNLAAFQRVSFVKMFRHGSTLMDSQRLEECLTANIGEESFVQAFERTRRILGVTVSPAELHQQPRLLNYLTAPNVLVRKAVQASCAIPGVFDPVTLLARDFNGEAVPYMRSKLWIDGSLANDLPLLRLARLHNVNHYIVSQTNPHVVPFLRDNVGRRRGLGNLTSELVKVAGRDVVKVAREHLNSYAAGRVVDKLNDILQQRYSGDVTIFPAHTPRQLMRMLANPSAEDIRQYIRAGERATWPKIERVRMQTRISRAFEDCLQWLKDRAEERQLSKLRPRIKSVRPARTTAELEISARTHS</sequence>
<dbReference type="InterPro" id="IPR050301">
    <property type="entry name" value="NTE"/>
</dbReference>
<dbReference type="InterPro" id="IPR021771">
    <property type="entry name" value="Triacylglycerol_lipase_N"/>
</dbReference>
<evidence type="ECO:0000313" key="7">
    <source>
        <dbReference type="Proteomes" id="UP000282106"/>
    </source>
</evidence>
<keyword evidence="7" id="KW-1185">Reference proteome</keyword>
<dbReference type="GO" id="GO:0004806">
    <property type="term" value="F:triacylglycerol lipase activity"/>
    <property type="evidence" value="ECO:0007669"/>
    <property type="project" value="InterPro"/>
</dbReference>
<accession>A0A3N0V2A3</accession>
<feature type="active site" description="Proton acceptor" evidence="4">
    <location>
        <position position="320"/>
    </location>
</feature>
<evidence type="ECO:0000256" key="4">
    <source>
        <dbReference type="PROSITE-ProRule" id="PRU01161"/>
    </source>
</evidence>
<dbReference type="CDD" id="cd07206">
    <property type="entry name" value="Pat_TGL3-4-5_SDP1"/>
    <property type="match status" value="1"/>
</dbReference>
<evidence type="ECO:0000259" key="5">
    <source>
        <dbReference type="PROSITE" id="PS51635"/>
    </source>
</evidence>
<dbReference type="Proteomes" id="UP000282106">
    <property type="component" value="Unassembled WGS sequence"/>
</dbReference>
<dbReference type="Gene3D" id="3.40.1090.10">
    <property type="entry name" value="Cytosolic phospholipase A2 catalytic domain"/>
    <property type="match status" value="1"/>
</dbReference>
<feature type="short sequence motif" description="GXSXG" evidence="4">
    <location>
        <begin position="177"/>
        <end position="181"/>
    </location>
</feature>
<reference evidence="6 7" key="1">
    <citation type="submission" date="2018-10" db="EMBL/GenBank/DDBJ databases">
        <authorList>
            <person name="Chen W.-M."/>
        </authorList>
    </citation>
    <scope>NUCLEOTIDE SEQUENCE [LARGE SCALE GENOMIC DNA]</scope>
    <source>
        <strain evidence="6 7">THS-13</strain>
    </source>
</reference>
<dbReference type="Pfam" id="PF01734">
    <property type="entry name" value="Patatin"/>
    <property type="match status" value="1"/>
</dbReference>
<evidence type="ECO:0000256" key="3">
    <source>
        <dbReference type="ARBA" id="ARBA00023098"/>
    </source>
</evidence>
<gene>
    <name evidence="6" type="ORF">ED208_14610</name>
</gene>
<dbReference type="RefSeq" id="WP_123212663.1">
    <property type="nucleotide sequence ID" value="NZ_RJVO01000008.1"/>
</dbReference>
<dbReference type="PANTHER" id="PTHR14226">
    <property type="entry name" value="NEUROPATHY TARGET ESTERASE/SWISS CHEESE D.MELANOGASTER"/>
    <property type="match status" value="1"/>
</dbReference>
<feature type="active site" description="Nucleophile" evidence="4">
    <location>
        <position position="179"/>
    </location>
</feature>
<comment type="caution">
    <text evidence="4">Lacks conserved residue(s) required for the propagation of feature annotation.</text>
</comment>
<evidence type="ECO:0000313" key="6">
    <source>
        <dbReference type="EMBL" id="ROH86674.1"/>
    </source>
</evidence>
<dbReference type="InterPro" id="IPR016035">
    <property type="entry name" value="Acyl_Trfase/lysoPLipase"/>
</dbReference>
<dbReference type="PANTHER" id="PTHR14226:SF10">
    <property type="entry name" value="TRIACYLGLYCEROL LIPASE 4-RELATED"/>
    <property type="match status" value="1"/>
</dbReference>
<dbReference type="PROSITE" id="PS51635">
    <property type="entry name" value="PNPLA"/>
    <property type="match status" value="1"/>
</dbReference>
<protein>
    <submittedName>
        <fullName evidence="6">DUF3336 domain-containing protein</fullName>
    </submittedName>
</protein>
<dbReference type="InParanoid" id="A0A3N0V2A3"/>
<keyword evidence="2 4" id="KW-0442">Lipid degradation</keyword>
<comment type="caution">
    <text evidence="6">The sequence shown here is derived from an EMBL/GenBank/DDBJ whole genome shotgun (WGS) entry which is preliminary data.</text>
</comment>
<keyword evidence="1 4" id="KW-0378">Hydrolase</keyword>
<dbReference type="InterPro" id="IPR002641">
    <property type="entry name" value="PNPLA_dom"/>
</dbReference>
<dbReference type="AlphaFoldDB" id="A0A3N0V2A3"/>
<dbReference type="EMBL" id="RJVO01000008">
    <property type="protein sequence ID" value="ROH86674.1"/>
    <property type="molecule type" value="Genomic_DNA"/>
</dbReference>
<dbReference type="SUPFAM" id="SSF52151">
    <property type="entry name" value="FabD/lysophospholipase-like"/>
    <property type="match status" value="1"/>
</dbReference>
<organism evidence="6 7">
    <name type="scientific">Stagnimonas aquatica</name>
    <dbReference type="NCBI Taxonomy" id="2689987"/>
    <lineage>
        <taxon>Bacteria</taxon>
        <taxon>Pseudomonadati</taxon>
        <taxon>Pseudomonadota</taxon>
        <taxon>Gammaproteobacteria</taxon>
        <taxon>Nevskiales</taxon>
        <taxon>Nevskiaceae</taxon>
        <taxon>Stagnimonas</taxon>
    </lineage>
</organism>
<evidence type="ECO:0000256" key="2">
    <source>
        <dbReference type="ARBA" id="ARBA00022963"/>
    </source>
</evidence>